<dbReference type="Proteomes" id="UP000228945">
    <property type="component" value="Chromosome"/>
</dbReference>
<reference evidence="13 14" key="1">
    <citation type="submission" date="2017-10" db="EMBL/GenBank/DDBJ databases">
        <title>Genome sequence of Caulobacter mirabilis FWC38.</title>
        <authorList>
            <person name="Fiebig A."/>
            <person name="Crosson S."/>
        </authorList>
    </citation>
    <scope>NUCLEOTIDE SEQUENCE [LARGE SCALE GENOMIC DNA]</scope>
    <source>
        <strain evidence="13 14">FWC 38</strain>
    </source>
</reference>
<dbReference type="Pfam" id="PF00331">
    <property type="entry name" value="Glyco_hydro_10"/>
    <property type="match status" value="1"/>
</dbReference>
<dbReference type="OrthoDB" id="9815836at2"/>
<evidence type="ECO:0000256" key="8">
    <source>
        <dbReference type="ARBA" id="ARBA00023326"/>
    </source>
</evidence>
<dbReference type="EMBL" id="CP024201">
    <property type="protein sequence ID" value="ATQ43284.1"/>
    <property type="molecule type" value="Genomic_DNA"/>
</dbReference>
<keyword evidence="7 10" id="KW-0326">Glycosidase</keyword>
<comment type="catalytic activity">
    <reaction evidence="1 10">
        <text>Endohydrolysis of (1-&gt;4)-beta-D-xylosidic linkages in xylans.</text>
        <dbReference type="EC" id="3.2.1.8"/>
    </reaction>
</comment>
<dbReference type="GO" id="GO:0031176">
    <property type="term" value="F:endo-1,4-beta-xylanase activity"/>
    <property type="evidence" value="ECO:0007669"/>
    <property type="project" value="UniProtKB-EC"/>
</dbReference>
<evidence type="ECO:0000256" key="3">
    <source>
        <dbReference type="ARBA" id="ARBA00022651"/>
    </source>
</evidence>
<feature type="active site" description="Nucleophile" evidence="9">
    <location>
        <position position="320"/>
    </location>
</feature>
<dbReference type="Gene3D" id="3.20.20.80">
    <property type="entry name" value="Glycosidases"/>
    <property type="match status" value="1"/>
</dbReference>
<dbReference type="InterPro" id="IPR017853">
    <property type="entry name" value="GH"/>
</dbReference>
<name>A0A2D2AZ65_9CAUL</name>
<dbReference type="InterPro" id="IPR001000">
    <property type="entry name" value="GH10_dom"/>
</dbReference>
<evidence type="ECO:0000256" key="2">
    <source>
        <dbReference type="ARBA" id="ARBA00007495"/>
    </source>
</evidence>
<dbReference type="EC" id="3.2.1.8" evidence="10"/>
<dbReference type="PANTHER" id="PTHR31490">
    <property type="entry name" value="GLYCOSYL HYDROLASE"/>
    <property type="match status" value="1"/>
</dbReference>
<dbReference type="GO" id="GO:0045493">
    <property type="term" value="P:xylan catabolic process"/>
    <property type="evidence" value="ECO:0007669"/>
    <property type="project" value="UniProtKB-KW"/>
</dbReference>
<keyword evidence="8 10" id="KW-0624">Polysaccharide degradation</keyword>
<keyword evidence="3" id="KW-0858">Xylan degradation</keyword>
<evidence type="ECO:0000256" key="4">
    <source>
        <dbReference type="ARBA" id="ARBA00022729"/>
    </source>
</evidence>
<organism evidence="13 14">
    <name type="scientific">Caulobacter mirabilis</name>
    <dbReference type="NCBI Taxonomy" id="69666"/>
    <lineage>
        <taxon>Bacteria</taxon>
        <taxon>Pseudomonadati</taxon>
        <taxon>Pseudomonadota</taxon>
        <taxon>Alphaproteobacteria</taxon>
        <taxon>Caulobacterales</taxon>
        <taxon>Caulobacteraceae</taxon>
        <taxon>Caulobacter</taxon>
    </lineage>
</organism>
<evidence type="ECO:0000256" key="5">
    <source>
        <dbReference type="ARBA" id="ARBA00022801"/>
    </source>
</evidence>
<keyword evidence="4" id="KW-0732">Signal</keyword>
<proteinExistence type="inferred from homology"/>
<feature type="domain" description="GH10" evidence="12">
    <location>
        <begin position="72"/>
        <end position="404"/>
    </location>
</feature>
<dbReference type="InterPro" id="IPR044846">
    <property type="entry name" value="GH10"/>
</dbReference>
<evidence type="ECO:0000256" key="1">
    <source>
        <dbReference type="ARBA" id="ARBA00000681"/>
    </source>
</evidence>
<dbReference type="SMART" id="SM00633">
    <property type="entry name" value="Glyco_10"/>
    <property type="match status" value="1"/>
</dbReference>
<keyword evidence="5 10" id="KW-0378">Hydrolase</keyword>
<keyword evidence="6 10" id="KW-0119">Carbohydrate metabolism</keyword>
<dbReference type="PANTHER" id="PTHR31490:SF88">
    <property type="entry name" value="BETA-XYLANASE"/>
    <property type="match status" value="1"/>
</dbReference>
<evidence type="ECO:0000313" key="14">
    <source>
        <dbReference type="Proteomes" id="UP000228945"/>
    </source>
</evidence>
<evidence type="ECO:0000256" key="6">
    <source>
        <dbReference type="ARBA" id="ARBA00023277"/>
    </source>
</evidence>
<evidence type="ECO:0000256" key="11">
    <source>
        <dbReference type="SAM" id="MobiDB-lite"/>
    </source>
</evidence>
<sequence length="409" mass="44688">MAGGGAAASPGARRTAARSRLRGVFHRHRRAGELSRGPGHGSWGPGGGGAVTITRRLVVAGGAIAAAGACRAQPAESLAEAAARRGVLFGAAVEPQTLDRDPAFAALIRRECAGLTPENHMKWNLLRPAPRRFDFAGADRLVEIAQGQGMAVHGHALVWHEANPDWLARELNPGTAAEILYEHIDAVVGRYAGRVRSWDVVNEAIERNDRRPDGLRRSPWLEALGPDYIPMAFEAAHRADPAARLVLSDYGFEYDDEAWMVEKRGTTLERLAGWRRDGVPIHALGIQGHLLGDRPPAFGEGLRRFLRDVARLGLEIYVTELDVNDQNTQGGVVRRDEVVAEIYDAFLRAVLDEPAVRMVTTWGLSDRYTSKADMFPRRDGAPVRPLPFDRDLAPKLARRAIAQAFGGVR</sequence>
<keyword evidence="14" id="KW-1185">Reference proteome</keyword>
<dbReference type="KEGG" id="cmb:CSW64_13080"/>
<dbReference type="PRINTS" id="PR00134">
    <property type="entry name" value="GLHYDRLASE10"/>
</dbReference>
<feature type="compositionally biased region" description="Basic residues" evidence="11">
    <location>
        <begin position="15"/>
        <end position="30"/>
    </location>
</feature>
<comment type="similarity">
    <text evidence="2 10">Belongs to the glycosyl hydrolase 10 (cellulase F) family.</text>
</comment>
<dbReference type="AlphaFoldDB" id="A0A2D2AZ65"/>
<evidence type="ECO:0000259" key="12">
    <source>
        <dbReference type="PROSITE" id="PS51760"/>
    </source>
</evidence>
<gene>
    <name evidence="13" type="ORF">CSW64_13080</name>
</gene>
<evidence type="ECO:0000256" key="9">
    <source>
        <dbReference type="PROSITE-ProRule" id="PRU10061"/>
    </source>
</evidence>
<feature type="compositionally biased region" description="Gly residues" evidence="11">
    <location>
        <begin position="38"/>
        <end position="47"/>
    </location>
</feature>
<accession>A0A2D2AZ65</accession>
<evidence type="ECO:0000256" key="10">
    <source>
        <dbReference type="RuleBase" id="RU361174"/>
    </source>
</evidence>
<evidence type="ECO:0000256" key="7">
    <source>
        <dbReference type="ARBA" id="ARBA00023295"/>
    </source>
</evidence>
<protein>
    <recommendedName>
        <fullName evidence="10">Beta-xylanase</fullName>
        <ecNumber evidence="10">3.2.1.8</ecNumber>
    </recommendedName>
</protein>
<dbReference type="SUPFAM" id="SSF51445">
    <property type="entry name" value="(Trans)glycosidases"/>
    <property type="match status" value="1"/>
</dbReference>
<dbReference type="InterPro" id="IPR031158">
    <property type="entry name" value="GH10_AS"/>
</dbReference>
<feature type="region of interest" description="Disordered" evidence="11">
    <location>
        <begin position="1"/>
        <end position="47"/>
    </location>
</feature>
<dbReference type="PROSITE" id="PS51760">
    <property type="entry name" value="GH10_2"/>
    <property type="match status" value="1"/>
</dbReference>
<dbReference type="PROSITE" id="PS00591">
    <property type="entry name" value="GH10_1"/>
    <property type="match status" value="1"/>
</dbReference>
<evidence type="ECO:0000313" key="13">
    <source>
        <dbReference type="EMBL" id="ATQ43284.1"/>
    </source>
</evidence>